<gene>
    <name evidence="1" type="ORF">HKK74_30710</name>
</gene>
<sequence length="299" mass="33090">MGSWTSGDALREAVSAGVVMAQAVRCARDMAGWAEKYPTLFSAKPIDVTLFNGVACANAFGSPGLTAGELRMVNRVCLWYFGLDWMVDHLATSRAEVDDIARRCLDVADGASPADGDELASFLAEIRDELAASPTYSSLRDVWRDELRRALDATAREWTWKALRAAGKGTPPTLDEYLENADNIGSAWINLSHWIAGGDRRLPEHLEELNAAGREVQKVLRLLNDLATYDRDLSWGDLNALMLGADRDEVTRHIALLVGRCRELILPLRARCPEQAEYLERQVGFSSGFYAHGDYWGTL</sequence>
<dbReference type="EMBL" id="JABVEC010000032">
    <property type="protein sequence ID" value="MBC6469834.1"/>
    <property type="molecule type" value="Genomic_DNA"/>
</dbReference>
<dbReference type="InterPro" id="IPR008949">
    <property type="entry name" value="Isoprenoid_synthase_dom_sf"/>
</dbReference>
<organism evidence="1 2">
    <name type="scientific">Actinomadura alba</name>
    <dbReference type="NCBI Taxonomy" id="406431"/>
    <lineage>
        <taxon>Bacteria</taxon>
        <taxon>Bacillati</taxon>
        <taxon>Actinomycetota</taxon>
        <taxon>Actinomycetes</taxon>
        <taxon>Streptosporangiales</taxon>
        <taxon>Thermomonosporaceae</taxon>
        <taxon>Actinomadura</taxon>
    </lineage>
</organism>
<evidence type="ECO:0000313" key="2">
    <source>
        <dbReference type="Proteomes" id="UP000805614"/>
    </source>
</evidence>
<name>A0ABR7LY99_9ACTN</name>
<dbReference type="SUPFAM" id="SSF48576">
    <property type="entry name" value="Terpenoid synthases"/>
    <property type="match status" value="1"/>
</dbReference>
<evidence type="ECO:0000313" key="1">
    <source>
        <dbReference type="EMBL" id="MBC6469834.1"/>
    </source>
</evidence>
<accession>A0ABR7LY99</accession>
<proteinExistence type="predicted"/>
<dbReference type="Proteomes" id="UP000805614">
    <property type="component" value="Unassembled WGS sequence"/>
</dbReference>
<keyword evidence="2" id="KW-1185">Reference proteome</keyword>
<protein>
    <recommendedName>
        <fullName evidence="3">Terpene synthase</fullName>
    </recommendedName>
</protein>
<dbReference type="Pfam" id="PF19086">
    <property type="entry name" value="Terpene_syn_C_2"/>
    <property type="match status" value="1"/>
</dbReference>
<dbReference type="Gene3D" id="1.10.600.10">
    <property type="entry name" value="Farnesyl Diphosphate Synthase"/>
    <property type="match status" value="1"/>
</dbReference>
<comment type="caution">
    <text evidence="1">The sequence shown here is derived from an EMBL/GenBank/DDBJ whole genome shotgun (WGS) entry which is preliminary data.</text>
</comment>
<reference evidence="1 2" key="1">
    <citation type="submission" date="2020-06" db="EMBL/GenBank/DDBJ databases">
        <title>Actinomadura xiongansis sp. nov., isolated from soil of Baiyangdian.</title>
        <authorList>
            <person name="Zhang X."/>
        </authorList>
    </citation>
    <scope>NUCLEOTIDE SEQUENCE [LARGE SCALE GENOMIC DNA]</scope>
    <source>
        <strain evidence="1 2">HBUM206468</strain>
    </source>
</reference>
<evidence type="ECO:0008006" key="3">
    <source>
        <dbReference type="Google" id="ProtNLM"/>
    </source>
</evidence>